<dbReference type="EMBL" id="HBUF01278087">
    <property type="protein sequence ID" value="CAG6686737.1"/>
    <property type="molecule type" value="Transcribed_RNA"/>
</dbReference>
<name>A0A8D8TEW3_9HEMI</name>
<protein>
    <submittedName>
        <fullName evidence="1">Uncharacterized protein</fullName>
    </submittedName>
</protein>
<dbReference type="EMBL" id="HBUF01278088">
    <property type="protein sequence ID" value="CAG6686739.1"/>
    <property type="molecule type" value="Transcribed_RNA"/>
</dbReference>
<sequence>MIYQSVCHHPTCTRRCYMHSRLQELSRQTPSGPVVTRAGVMLKYPALPYYGPCITATGMHSMRVGGSKSYRTWRGLQPPCYSITLWTLLKLVLRLLNKALCMQEDSHLLHLLRLSLTNTLCFK</sequence>
<dbReference type="AlphaFoldDB" id="A0A8D8TEW3"/>
<evidence type="ECO:0000313" key="1">
    <source>
        <dbReference type="EMBL" id="CAG6686739.1"/>
    </source>
</evidence>
<proteinExistence type="predicted"/>
<accession>A0A8D8TEW3</accession>
<reference evidence="1" key="1">
    <citation type="submission" date="2021-05" db="EMBL/GenBank/DDBJ databases">
        <authorList>
            <person name="Alioto T."/>
            <person name="Alioto T."/>
            <person name="Gomez Garrido J."/>
        </authorList>
    </citation>
    <scope>NUCLEOTIDE SEQUENCE</scope>
</reference>
<organism evidence="1">
    <name type="scientific">Cacopsylla melanoneura</name>
    <dbReference type="NCBI Taxonomy" id="428564"/>
    <lineage>
        <taxon>Eukaryota</taxon>
        <taxon>Metazoa</taxon>
        <taxon>Ecdysozoa</taxon>
        <taxon>Arthropoda</taxon>
        <taxon>Hexapoda</taxon>
        <taxon>Insecta</taxon>
        <taxon>Pterygota</taxon>
        <taxon>Neoptera</taxon>
        <taxon>Paraneoptera</taxon>
        <taxon>Hemiptera</taxon>
        <taxon>Sternorrhyncha</taxon>
        <taxon>Psylloidea</taxon>
        <taxon>Psyllidae</taxon>
        <taxon>Psyllinae</taxon>
        <taxon>Cacopsylla</taxon>
    </lineage>
</organism>